<dbReference type="OrthoDB" id="3813297at2"/>
<dbReference type="Proteomes" id="UP000236754">
    <property type="component" value="Unassembled WGS sequence"/>
</dbReference>
<dbReference type="InterPro" id="IPR020843">
    <property type="entry name" value="ER"/>
</dbReference>
<organism evidence="2 3">
    <name type="scientific">Actinacidiphila yanglinensis</name>
    <dbReference type="NCBI Taxonomy" id="310779"/>
    <lineage>
        <taxon>Bacteria</taxon>
        <taxon>Bacillati</taxon>
        <taxon>Actinomycetota</taxon>
        <taxon>Actinomycetes</taxon>
        <taxon>Kitasatosporales</taxon>
        <taxon>Streptomycetaceae</taxon>
        <taxon>Actinacidiphila</taxon>
    </lineage>
</organism>
<dbReference type="Pfam" id="PF00107">
    <property type="entry name" value="ADH_zinc_N"/>
    <property type="match status" value="1"/>
</dbReference>
<name>A0A1H6B570_9ACTN</name>
<sequence length="306" mass="32029">MKALVATGDAQRSVVVEEVPEPRPGPDVALVRVAAFSVNRGETFQLERPRAGWRPGKDVAGVVVRAARDGSGPGAGTRVVGHPPQAGWAELAAVPTASLAALPEPVTATTAAALPLAGLTALRLVRTAGPLVGRRLLLTGASGGVGHYVVELAAAAGARVTAVTGSAERGRRLLELGAREIVHEVADAEGPFDLVLESVGGKSLPTALARLAPRGTLVWFGQASRVPVTLDFFDFFSGPESAVLRHFHYEHFDTPFGQDLATLVDLVDRGRLHPEIGLVADWADTASVLDRLRERQVRGNAVLTVG</sequence>
<dbReference type="PANTHER" id="PTHR43482">
    <property type="entry name" value="PROTEIN AST1-RELATED"/>
    <property type="match status" value="1"/>
</dbReference>
<evidence type="ECO:0000259" key="1">
    <source>
        <dbReference type="SMART" id="SM00829"/>
    </source>
</evidence>
<protein>
    <submittedName>
        <fullName evidence="2">NADPH:quinone reductase</fullName>
    </submittedName>
</protein>
<keyword evidence="3" id="KW-1185">Reference proteome</keyword>
<accession>A0A1H6B570</accession>
<dbReference type="PANTHER" id="PTHR43482:SF1">
    <property type="entry name" value="PROTEIN AST1-RELATED"/>
    <property type="match status" value="1"/>
</dbReference>
<dbReference type="AlphaFoldDB" id="A0A1H6B570"/>
<evidence type="ECO:0000313" key="3">
    <source>
        <dbReference type="Proteomes" id="UP000236754"/>
    </source>
</evidence>
<dbReference type="SMART" id="SM00829">
    <property type="entry name" value="PKS_ER"/>
    <property type="match status" value="1"/>
</dbReference>
<feature type="domain" description="Enoyl reductase (ER)" evidence="1">
    <location>
        <begin position="8"/>
        <end position="303"/>
    </location>
</feature>
<reference evidence="2 3" key="1">
    <citation type="submission" date="2016-10" db="EMBL/GenBank/DDBJ databases">
        <authorList>
            <person name="de Groot N.N."/>
        </authorList>
    </citation>
    <scope>NUCLEOTIDE SEQUENCE [LARGE SCALE GENOMIC DNA]</scope>
    <source>
        <strain evidence="2 3">CGMCC 4.2023</strain>
    </source>
</reference>
<dbReference type="SUPFAM" id="SSF51735">
    <property type="entry name" value="NAD(P)-binding Rossmann-fold domains"/>
    <property type="match status" value="1"/>
</dbReference>
<gene>
    <name evidence="2" type="ORF">SAMN05216223_106244</name>
</gene>
<dbReference type="SUPFAM" id="SSF50129">
    <property type="entry name" value="GroES-like"/>
    <property type="match status" value="1"/>
</dbReference>
<dbReference type="InterPro" id="IPR036291">
    <property type="entry name" value="NAD(P)-bd_dom_sf"/>
</dbReference>
<dbReference type="GO" id="GO:0016491">
    <property type="term" value="F:oxidoreductase activity"/>
    <property type="evidence" value="ECO:0007669"/>
    <property type="project" value="InterPro"/>
</dbReference>
<dbReference type="EMBL" id="FNVU01000006">
    <property type="protein sequence ID" value="SEG55993.1"/>
    <property type="molecule type" value="Genomic_DNA"/>
</dbReference>
<dbReference type="InterPro" id="IPR052585">
    <property type="entry name" value="Lipid_raft_assoc_Zn_ADH"/>
</dbReference>
<evidence type="ECO:0000313" key="2">
    <source>
        <dbReference type="EMBL" id="SEG55993.1"/>
    </source>
</evidence>
<dbReference type="Gene3D" id="3.40.50.720">
    <property type="entry name" value="NAD(P)-binding Rossmann-like Domain"/>
    <property type="match status" value="1"/>
</dbReference>
<dbReference type="InterPro" id="IPR013149">
    <property type="entry name" value="ADH-like_C"/>
</dbReference>
<dbReference type="Gene3D" id="3.90.180.10">
    <property type="entry name" value="Medium-chain alcohol dehydrogenases, catalytic domain"/>
    <property type="match status" value="1"/>
</dbReference>
<dbReference type="RefSeq" id="WP_103886515.1">
    <property type="nucleotide sequence ID" value="NZ_FNVU01000006.1"/>
</dbReference>
<dbReference type="InterPro" id="IPR011032">
    <property type="entry name" value="GroES-like_sf"/>
</dbReference>
<proteinExistence type="predicted"/>